<dbReference type="PROSITE" id="PS51257">
    <property type="entry name" value="PROKAR_LIPOPROTEIN"/>
    <property type="match status" value="1"/>
</dbReference>
<sequence length="164" mass="17918">MRNRRRSRSLKVSRNRKVKPNYTPVIVILCLSIGCGYATAKYVVEPVVNYAPQVAERFSQEEESSDNETADKNDENTGGSIVEDGVEAENSGKVKGYALQFGCYSDKASADSALSSLGIEGATVIEQEDLYKIIGEIYDKKDEARSALGDLPEGTSAFVTTIYE</sequence>
<gene>
    <name evidence="3" type="ORF">IAD12_03295</name>
</gene>
<dbReference type="InterPro" id="IPR007730">
    <property type="entry name" value="SPOR-like_dom"/>
</dbReference>
<organism evidence="3 4">
    <name type="scientific">Candidatus Allocopromorpha excrementavium</name>
    <dbReference type="NCBI Taxonomy" id="2840741"/>
    <lineage>
        <taxon>Bacteria</taxon>
        <taxon>Bacillati</taxon>
        <taxon>Bacillota</taxon>
        <taxon>Clostridia</taxon>
        <taxon>Eubacteriales</taxon>
        <taxon>Eubacteriaceae</taxon>
        <taxon>Eubacteriaceae incertae sedis</taxon>
        <taxon>Candidatus Allocopromorpha</taxon>
    </lineage>
</organism>
<feature type="region of interest" description="Disordered" evidence="1">
    <location>
        <begin position="58"/>
        <end position="85"/>
    </location>
</feature>
<accession>A0A9D1HE17</accession>
<evidence type="ECO:0000313" key="4">
    <source>
        <dbReference type="Proteomes" id="UP000824159"/>
    </source>
</evidence>
<evidence type="ECO:0000259" key="2">
    <source>
        <dbReference type="Pfam" id="PF05036"/>
    </source>
</evidence>
<name>A0A9D1HE17_9FIRM</name>
<reference evidence="3" key="1">
    <citation type="submission" date="2020-10" db="EMBL/GenBank/DDBJ databases">
        <authorList>
            <person name="Gilroy R."/>
        </authorList>
    </citation>
    <scope>NUCLEOTIDE SEQUENCE</scope>
    <source>
        <strain evidence="3">CHK176-22527</strain>
    </source>
</reference>
<dbReference type="GO" id="GO:0042834">
    <property type="term" value="F:peptidoglycan binding"/>
    <property type="evidence" value="ECO:0007669"/>
    <property type="project" value="InterPro"/>
</dbReference>
<comment type="caution">
    <text evidence="3">The sequence shown here is derived from an EMBL/GenBank/DDBJ whole genome shotgun (WGS) entry which is preliminary data.</text>
</comment>
<evidence type="ECO:0000313" key="3">
    <source>
        <dbReference type="EMBL" id="HIT99262.1"/>
    </source>
</evidence>
<proteinExistence type="predicted"/>
<dbReference type="EMBL" id="DVLX01000033">
    <property type="protein sequence ID" value="HIT99262.1"/>
    <property type="molecule type" value="Genomic_DNA"/>
</dbReference>
<dbReference type="Pfam" id="PF05036">
    <property type="entry name" value="SPOR"/>
    <property type="match status" value="1"/>
</dbReference>
<reference evidence="3" key="2">
    <citation type="journal article" date="2021" name="PeerJ">
        <title>Extensive microbial diversity within the chicken gut microbiome revealed by metagenomics and culture.</title>
        <authorList>
            <person name="Gilroy R."/>
            <person name="Ravi A."/>
            <person name="Getino M."/>
            <person name="Pursley I."/>
            <person name="Horton D.L."/>
            <person name="Alikhan N.F."/>
            <person name="Baker D."/>
            <person name="Gharbi K."/>
            <person name="Hall N."/>
            <person name="Watson M."/>
            <person name="Adriaenssens E.M."/>
            <person name="Foster-Nyarko E."/>
            <person name="Jarju S."/>
            <person name="Secka A."/>
            <person name="Antonio M."/>
            <person name="Oren A."/>
            <person name="Chaudhuri R.R."/>
            <person name="La Ragione R."/>
            <person name="Hildebrand F."/>
            <person name="Pallen M.J."/>
        </authorList>
    </citation>
    <scope>NUCLEOTIDE SEQUENCE</scope>
    <source>
        <strain evidence="3">CHK176-22527</strain>
    </source>
</reference>
<evidence type="ECO:0000256" key="1">
    <source>
        <dbReference type="SAM" id="MobiDB-lite"/>
    </source>
</evidence>
<feature type="domain" description="SPOR" evidence="2">
    <location>
        <begin position="95"/>
        <end position="160"/>
    </location>
</feature>
<dbReference type="AlphaFoldDB" id="A0A9D1HE17"/>
<dbReference type="Proteomes" id="UP000824159">
    <property type="component" value="Unassembled WGS sequence"/>
</dbReference>
<protein>
    <submittedName>
        <fullName evidence="3">SPOR domain-containing protein</fullName>
    </submittedName>
</protein>